<accession>A0A2S9YXG7</accession>
<sequence length="469" mass="50202">MSDEPGELERASERAADTALALIGQLEAEAELVDEGRFSLDVAKAKDKLAAYRLAEPAAFVLALIEAGHLLPGCVEIRFETARAVTRVRLVGVGLSPSELSGVFDVLLFATDEAPGVDPSGRARGRRSLALALATVLGQPHGGVELSTRLAGTPGCSLRFDPAGATSERETKPASSPSLTLEIHRLRTVPRTTLGTLVHRSCPSLPVYLDGERVRGELSPEDLAVRVILRDDELRERGCAGWSARRDGERPLVVFVSSGVIVERRQFPKAGREGFVAFVDASDLRRDLSGTQLIRNEALEARLALVRAAHDELVATTTAALVVGLAPVQSQHRLLSGVLILITLFLTVITLGALAAQEVLAAAFFSLFAGLVGTGSFFLLRKLHRIRRICTHGSAAVGVIESVDVTRTDGDSVLSIIWRVELPGRDAYSASSHVQISAAHPSPLVLGARAYLRVDRERPEQVAPDCKSP</sequence>
<keyword evidence="1" id="KW-0812">Transmembrane</keyword>
<dbReference type="Proteomes" id="UP000238823">
    <property type="component" value="Unassembled WGS sequence"/>
</dbReference>
<proteinExistence type="predicted"/>
<feature type="transmembrane region" description="Helical" evidence="1">
    <location>
        <begin position="360"/>
        <end position="380"/>
    </location>
</feature>
<organism evidence="2 3">
    <name type="scientific">Enhygromyxa salina</name>
    <dbReference type="NCBI Taxonomy" id="215803"/>
    <lineage>
        <taxon>Bacteria</taxon>
        <taxon>Pseudomonadati</taxon>
        <taxon>Myxococcota</taxon>
        <taxon>Polyangia</taxon>
        <taxon>Nannocystales</taxon>
        <taxon>Nannocystaceae</taxon>
        <taxon>Enhygromyxa</taxon>
    </lineage>
</organism>
<evidence type="ECO:0000313" key="2">
    <source>
        <dbReference type="EMBL" id="PRQ09774.1"/>
    </source>
</evidence>
<dbReference type="RefSeq" id="WP_106087615.1">
    <property type="nucleotide sequence ID" value="NZ_PVNL01000013.1"/>
</dbReference>
<feature type="transmembrane region" description="Helical" evidence="1">
    <location>
        <begin position="334"/>
        <end position="354"/>
    </location>
</feature>
<name>A0A2S9YXG7_9BACT</name>
<dbReference type="AlphaFoldDB" id="A0A2S9YXG7"/>
<dbReference type="EMBL" id="PVNL01000013">
    <property type="protein sequence ID" value="PRQ09774.1"/>
    <property type="molecule type" value="Genomic_DNA"/>
</dbReference>
<keyword evidence="1" id="KW-0472">Membrane</keyword>
<protein>
    <submittedName>
        <fullName evidence="2">Uncharacterized protein</fullName>
    </submittedName>
</protein>
<evidence type="ECO:0000313" key="3">
    <source>
        <dbReference type="Proteomes" id="UP000238823"/>
    </source>
</evidence>
<evidence type="ECO:0000256" key="1">
    <source>
        <dbReference type="SAM" id="Phobius"/>
    </source>
</evidence>
<comment type="caution">
    <text evidence="2">The sequence shown here is derived from an EMBL/GenBank/DDBJ whole genome shotgun (WGS) entry which is preliminary data.</text>
</comment>
<reference evidence="2 3" key="1">
    <citation type="submission" date="2018-03" db="EMBL/GenBank/DDBJ databases">
        <title>Draft Genome Sequences of the Obligatory Marine Myxobacteria Enhygromyxa salina SWB007.</title>
        <authorList>
            <person name="Poehlein A."/>
            <person name="Moghaddam J.A."/>
            <person name="Harms H."/>
            <person name="Alanjari M."/>
            <person name="Koenig G.M."/>
            <person name="Daniel R."/>
            <person name="Schaeberle T.F."/>
        </authorList>
    </citation>
    <scope>NUCLEOTIDE SEQUENCE [LARGE SCALE GENOMIC DNA]</scope>
    <source>
        <strain evidence="2 3">SWB007</strain>
    </source>
</reference>
<gene>
    <name evidence="2" type="ORF">ENSA7_05290</name>
</gene>
<keyword evidence="1" id="KW-1133">Transmembrane helix</keyword>